<dbReference type="InterPro" id="IPR018511">
    <property type="entry name" value="Hemolysin-typ_Ca-bd_CS"/>
</dbReference>
<evidence type="ECO:0000313" key="2">
    <source>
        <dbReference type="Proteomes" id="UP001174932"/>
    </source>
</evidence>
<dbReference type="Pfam" id="PF00353">
    <property type="entry name" value="HemolysinCabind"/>
    <property type="match status" value="2"/>
</dbReference>
<dbReference type="SUPFAM" id="SSF51120">
    <property type="entry name" value="beta-Roll"/>
    <property type="match status" value="1"/>
</dbReference>
<proteinExistence type="predicted"/>
<protein>
    <submittedName>
        <fullName evidence="1">Uncharacterized protein</fullName>
    </submittedName>
</protein>
<dbReference type="InterPro" id="IPR011049">
    <property type="entry name" value="Serralysin-like_metalloprot_C"/>
</dbReference>
<dbReference type="EMBL" id="JAUOZU010000001">
    <property type="protein sequence ID" value="MDO6962437.1"/>
    <property type="molecule type" value="Genomic_DNA"/>
</dbReference>
<dbReference type="Gene3D" id="2.150.10.10">
    <property type="entry name" value="Serralysin-like metalloprotease, C-terminal"/>
    <property type="match status" value="1"/>
</dbReference>
<comment type="caution">
    <text evidence="1">The sequence shown here is derived from an EMBL/GenBank/DDBJ whole genome shotgun (WGS) entry which is preliminary data.</text>
</comment>
<dbReference type="PROSITE" id="PS00330">
    <property type="entry name" value="HEMOLYSIN_CALCIUM"/>
    <property type="match status" value="2"/>
</dbReference>
<reference evidence="1" key="1">
    <citation type="journal article" date="2015" name="Int. J. Syst. Evol. Microbiol.">
        <title>Rhizobium alvei sp. nov., isolated from a freshwater river.</title>
        <authorList>
            <person name="Sheu S.Y."/>
            <person name="Huang H.W."/>
            <person name="Young C.C."/>
            <person name="Chen W.M."/>
        </authorList>
    </citation>
    <scope>NUCLEOTIDE SEQUENCE</scope>
    <source>
        <strain evidence="1">TNR-22</strain>
    </source>
</reference>
<gene>
    <name evidence="1" type="ORF">Q4481_00630</name>
</gene>
<dbReference type="PRINTS" id="PR00313">
    <property type="entry name" value="CABNDNGRPT"/>
</dbReference>
<sequence length="668" mass="70835">MSYTATNEDTVNTFLTGSQSGIAPIVLANGGWIQVWRSSGNPDESGTGIYMQRFNADGEAIGGERHVNTTTTGSQLFQEATALANGGWVIGWTSSSGADPLDDGVYVQRYNANGVAVGGEVLVNTSTEGSQSLNDVTTLADGSWIVSWESENGDSDGQSVMMQRFAANGSRIGGEVQINSTETGDQTEARITALENGGWVANWGVLEPTSGFTSIELMQQIYDANGNKVGSETQVNGTFEGTETHLRDVTLIGSNRFLVTWVARDVDGDTEASQDYGIYQQLYKTNGVAIGDETRVNTTTEGFQANSATAALSDGGWLTVWQSSDGSRSGVFAQRFDATGQRIGGETRINTTTEGSQEGPIVVEALADGGWVIGWSSVDQDAADAVDPDTIGHYGVYLQRFSIDGEAVDGEFQVHQSMTKDQHSLSLTALDNGDFIASWHSQHRDGDTSDIMQRIFRYEADTFTGTDSADTLTGTLLDDIFVGKRGNDIYRINHVDDAVLERSNAGRDTLQASISVNLSDYANVESIELTGTGAINGKGTDIANSLTGNGADNVLTGLGGVDTIKGGNGKDRIDGGRGNDNLEGGGGSDTFIFRTGDDADTITGFSAKGTTHDVIDIRNLGSVANFADLRNNHMEAFGNNVLIDGGEGDTITLLGVRLRDLDSSDFLI</sequence>
<name>A0ABT8YG50_9HYPH</name>
<evidence type="ECO:0000313" key="1">
    <source>
        <dbReference type="EMBL" id="MDO6962437.1"/>
    </source>
</evidence>
<dbReference type="InterPro" id="IPR001343">
    <property type="entry name" value="Hemolysn_Ca-bd"/>
</dbReference>
<dbReference type="RefSeq" id="WP_304374253.1">
    <property type="nucleotide sequence ID" value="NZ_JAUOZU010000001.1"/>
</dbReference>
<accession>A0ABT8YG50</accession>
<reference evidence="1" key="2">
    <citation type="submission" date="2023-07" db="EMBL/GenBank/DDBJ databases">
        <authorList>
            <person name="Shen H."/>
        </authorList>
    </citation>
    <scope>NUCLEOTIDE SEQUENCE</scope>
    <source>
        <strain evidence="1">TNR-22</strain>
    </source>
</reference>
<keyword evidence="2" id="KW-1185">Reference proteome</keyword>
<dbReference type="Proteomes" id="UP001174932">
    <property type="component" value="Unassembled WGS sequence"/>
</dbReference>
<organism evidence="1 2">
    <name type="scientific">Rhizobium alvei</name>
    <dbReference type="NCBI Taxonomy" id="1132659"/>
    <lineage>
        <taxon>Bacteria</taxon>
        <taxon>Pseudomonadati</taxon>
        <taxon>Pseudomonadota</taxon>
        <taxon>Alphaproteobacteria</taxon>
        <taxon>Hyphomicrobiales</taxon>
        <taxon>Rhizobiaceae</taxon>
        <taxon>Rhizobium/Agrobacterium group</taxon>
        <taxon>Rhizobium</taxon>
    </lineage>
</organism>